<dbReference type="AlphaFoldDB" id="A0A6I3J4G5"/>
<accession>A0A6I3J4G5</accession>
<evidence type="ECO:0000256" key="1">
    <source>
        <dbReference type="SAM" id="MobiDB-lite"/>
    </source>
</evidence>
<keyword evidence="3" id="KW-1185">Reference proteome</keyword>
<evidence type="ECO:0000313" key="3">
    <source>
        <dbReference type="Proteomes" id="UP000433406"/>
    </source>
</evidence>
<dbReference type="EMBL" id="WLCI01000003">
    <property type="protein sequence ID" value="MTB93982.1"/>
    <property type="molecule type" value="Genomic_DNA"/>
</dbReference>
<feature type="region of interest" description="Disordered" evidence="1">
    <location>
        <begin position="35"/>
        <end position="72"/>
    </location>
</feature>
<protein>
    <submittedName>
        <fullName evidence="2">PD-(D/E)XK motif protein</fullName>
    </submittedName>
</protein>
<dbReference type="InterPro" id="IPR025534">
    <property type="entry name" value="DUF4420"/>
</dbReference>
<proteinExistence type="predicted"/>
<dbReference type="Pfam" id="PF14390">
    <property type="entry name" value="DUF4420"/>
    <property type="match status" value="1"/>
</dbReference>
<sequence>MAHISVRCRRPAYWPQQQLQGRRPFLHRGSYLVSVAPRDGEGRGPRDARRTGPRPAGTGRRRAGAGVTSPPLGVTASDLLRELRQVVAPAAAGFSVRDVPSAPGYKVGRGVEGAVALFTPPDDAPEPPTRLRTLQLDPRVLLAFEDADGSSVEAEHGLVQLWLQSDELLEPFLGVAAVIIRLLGSDPSPGEVSAGLRRLVRIFDPAQPPRGSVLGLWAELLVIHEASDVAAMVDAWHAYVDARFDFSAEGSRLEVKATTRDSRIHEFNLRQLQPVEGAEVVVASLMTTETRAGRSVASMVERIEQRLVGDTARQAIVHELVSETLGTDWARHVGRRFDERQAVDSLAFLDPAQIPQVVDVPTEVLEVHIMVDCTGVKQVSPVGLAELLQR</sequence>
<reference evidence="2 3" key="1">
    <citation type="submission" date="2019-10" db="EMBL/GenBank/DDBJ databases">
        <title>Nocardioides novel species isolated from the excrement of Marmot.</title>
        <authorList>
            <person name="Zhang G."/>
        </authorList>
    </citation>
    <scope>NUCLEOTIDE SEQUENCE [LARGE SCALE GENOMIC DNA]</scope>
    <source>
        <strain evidence="3">zg-579</strain>
    </source>
</reference>
<dbReference type="Proteomes" id="UP000433406">
    <property type="component" value="Unassembled WGS sequence"/>
</dbReference>
<evidence type="ECO:0000313" key="2">
    <source>
        <dbReference type="EMBL" id="MTB93982.1"/>
    </source>
</evidence>
<feature type="compositionally biased region" description="Basic and acidic residues" evidence="1">
    <location>
        <begin position="38"/>
        <end position="50"/>
    </location>
</feature>
<comment type="caution">
    <text evidence="2">The sequence shown here is derived from an EMBL/GenBank/DDBJ whole genome shotgun (WGS) entry which is preliminary data.</text>
</comment>
<gene>
    <name evidence="2" type="ORF">GGQ22_02700</name>
</gene>
<name>A0A6I3J4G5_9ACTN</name>
<organism evidence="2 3">
    <name type="scientific">Nocardioides marmotae</name>
    <dbReference type="NCBI Taxonomy" id="2663857"/>
    <lineage>
        <taxon>Bacteria</taxon>
        <taxon>Bacillati</taxon>
        <taxon>Actinomycetota</taxon>
        <taxon>Actinomycetes</taxon>
        <taxon>Propionibacteriales</taxon>
        <taxon>Nocardioidaceae</taxon>
        <taxon>Nocardioides</taxon>
    </lineage>
</organism>